<dbReference type="GO" id="GO:0030980">
    <property type="term" value="P:alpha-glucan catabolic process"/>
    <property type="evidence" value="ECO:0007669"/>
    <property type="project" value="TreeGrafter"/>
</dbReference>
<evidence type="ECO:0000259" key="1">
    <source>
        <dbReference type="SMART" id="SM00642"/>
    </source>
</evidence>
<dbReference type="EMBL" id="BKAG01000041">
    <property type="protein sequence ID" value="GEP45084.1"/>
    <property type="molecule type" value="Genomic_DNA"/>
</dbReference>
<keyword evidence="3" id="KW-1185">Reference proteome</keyword>
<accession>A0A512MEC0</accession>
<dbReference type="GO" id="GO:0005992">
    <property type="term" value="P:trehalose biosynthetic process"/>
    <property type="evidence" value="ECO:0007669"/>
    <property type="project" value="TreeGrafter"/>
</dbReference>
<sequence>MMSHLPSATYRFQFHQHFTFAHAKVLVPYLARLGISHVYASPIFRAAPGSMHGYDVSDHNELNPELGTREDFEALSAELQSHGLGFILDFVPNHMGIEHALNPWWRDVLESGPASPYAKYFDIDWQPLKRELENKVLLPVLGEQYGATLESGGFQIEFEGGDFVVRHGSMTLPLNPLTLQPLLREVAQQLSPAPPEIESIITSIDHLPLSTETAPERVAERVRERQIIRERLQRLCTEMPPVLDALQQRVAAWNDRADPMYADRLDQLLSAQPYRLSSWRVAGEEINYRRFFDVNTLAAIRMELPEVFDATHRLLFELMDAGHVTGVRIDHIDGLAAPQDYLMRLRERGGADLYLLVEKILGPDEKLRATWPVHGTTGYEFANQLVQLLVPPAGVTDISVIYDRFLSFRLDYREVIYRSKKVVMQSLLASETNVLGQLLNRISESHRWYRDFTVNALTAVVREVIACFPVYRTYLEPDQPVTESDVLIIRRAVNLARRRNRAMERTVFEFLRDVLLPPKDNAHPVDEELRRFFVQKFQQCTGPITAKGVEDTAFYVFNRLVALNEVGGEPAATGLTLEAFHRQNAARQAELPHTMLATSTHDTKRSEDVRARLAAIAELPEEWGRAVKRWQVMNRKHRQDFEGETAPDANEEYLLYQTLLGAWPLEGLHDGNREEFIQRIQDYMVKALHEAKVNSSWLEPNAAWDDAVKSFVAALLAPGRKNRFPQSISPLAERLAQLGMVNSLTQTVLKLTCPGVPDIYQGSELWDFSLVDPDNRRPVDYEKRQQALDGIAHATPGEMLEHWQDGRIKMFIIHSLLTLRRARPELFAKGGYTGLAATGIWTDKVVAFERRIEGSSMVVIVPRHVSELGWPPLGQAWHDTQLSLATAAPWRDVFTGREHAGAAVSLSELFAELPFAVLLA</sequence>
<dbReference type="PANTHER" id="PTHR10357">
    <property type="entry name" value="ALPHA-AMYLASE FAMILY MEMBER"/>
    <property type="match status" value="1"/>
</dbReference>
<dbReference type="InterPro" id="IPR006047">
    <property type="entry name" value="GH13_cat_dom"/>
</dbReference>
<protein>
    <submittedName>
        <fullName evidence="2">Maltooligosyl trehalose synthase</fullName>
    </submittedName>
</protein>
<evidence type="ECO:0000313" key="3">
    <source>
        <dbReference type="Proteomes" id="UP000321577"/>
    </source>
</evidence>
<dbReference type="Gene3D" id="3.20.20.80">
    <property type="entry name" value="Glycosidases"/>
    <property type="match status" value="4"/>
</dbReference>
<comment type="caution">
    <text evidence="2">The sequence shown here is derived from an EMBL/GenBank/DDBJ whole genome shotgun (WGS) entry which is preliminary data.</text>
</comment>
<dbReference type="Pfam" id="PF00128">
    <property type="entry name" value="Alpha-amylase"/>
    <property type="match status" value="1"/>
</dbReference>
<feature type="domain" description="Glycosyl hydrolase family 13 catalytic" evidence="1">
    <location>
        <begin position="6"/>
        <end position="497"/>
    </location>
</feature>
<dbReference type="Proteomes" id="UP000321577">
    <property type="component" value="Unassembled WGS sequence"/>
</dbReference>
<reference evidence="2 3" key="1">
    <citation type="submission" date="2019-07" db="EMBL/GenBank/DDBJ databases">
        <title>Whole genome shotgun sequence of Brevifollis gellanilyticus NBRC 108608.</title>
        <authorList>
            <person name="Hosoyama A."/>
            <person name="Uohara A."/>
            <person name="Ohji S."/>
            <person name="Ichikawa N."/>
        </authorList>
    </citation>
    <scope>NUCLEOTIDE SEQUENCE [LARGE SCALE GENOMIC DNA]</scope>
    <source>
        <strain evidence="2 3">NBRC 108608</strain>
    </source>
</reference>
<dbReference type="NCBIfam" id="TIGR02401">
    <property type="entry name" value="trehalose_TreY"/>
    <property type="match status" value="1"/>
</dbReference>
<dbReference type="AlphaFoldDB" id="A0A512MEC0"/>
<proteinExistence type="predicted"/>
<dbReference type="CDD" id="cd11336">
    <property type="entry name" value="AmyAc_MTSase"/>
    <property type="match status" value="1"/>
</dbReference>
<dbReference type="PANTHER" id="PTHR10357:SF216">
    <property type="entry name" value="MALTOOLIGOSYL TREHALOSE SYNTHASE-RELATED"/>
    <property type="match status" value="1"/>
</dbReference>
<dbReference type="InterPro" id="IPR017853">
    <property type="entry name" value="GH"/>
</dbReference>
<dbReference type="SMART" id="SM00642">
    <property type="entry name" value="Aamy"/>
    <property type="match status" value="1"/>
</dbReference>
<dbReference type="InterPro" id="IPR012767">
    <property type="entry name" value="Trehalose_TreY"/>
</dbReference>
<evidence type="ECO:0000313" key="2">
    <source>
        <dbReference type="EMBL" id="GEP45084.1"/>
    </source>
</evidence>
<organism evidence="2 3">
    <name type="scientific">Brevifollis gellanilyticus</name>
    <dbReference type="NCBI Taxonomy" id="748831"/>
    <lineage>
        <taxon>Bacteria</taxon>
        <taxon>Pseudomonadati</taxon>
        <taxon>Verrucomicrobiota</taxon>
        <taxon>Verrucomicrobiia</taxon>
        <taxon>Verrucomicrobiales</taxon>
        <taxon>Verrucomicrobiaceae</taxon>
    </lineage>
</organism>
<gene>
    <name evidence="2" type="ORF">BGE01nite_43750</name>
</gene>
<dbReference type="SUPFAM" id="SSF51445">
    <property type="entry name" value="(Trans)glycosidases"/>
    <property type="match status" value="1"/>
</dbReference>
<name>A0A512MEC0_9BACT</name>
<dbReference type="GO" id="GO:0047470">
    <property type="term" value="F:(1,4)-alpha-D-glucan 1-alpha-D-glucosylmutase activity"/>
    <property type="evidence" value="ECO:0007669"/>
    <property type="project" value="TreeGrafter"/>
</dbReference>